<keyword evidence="1" id="KW-0732">Signal</keyword>
<feature type="signal peptide" evidence="1">
    <location>
        <begin position="1"/>
        <end position="29"/>
    </location>
</feature>
<evidence type="ECO:0008006" key="3">
    <source>
        <dbReference type="Google" id="ProtNLM"/>
    </source>
</evidence>
<dbReference type="EMBL" id="HBUF01004530">
    <property type="protein sequence ID" value="CAG6606713.1"/>
    <property type="molecule type" value="Transcribed_RNA"/>
</dbReference>
<reference evidence="2" key="1">
    <citation type="submission" date="2021-05" db="EMBL/GenBank/DDBJ databases">
        <authorList>
            <person name="Alioto T."/>
            <person name="Alioto T."/>
            <person name="Gomez Garrido J."/>
        </authorList>
    </citation>
    <scope>NUCLEOTIDE SEQUENCE</scope>
</reference>
<feature type="chain" id="PRO_5034123813" description="Secreted protein" evidence="1">
    <location>
        <begin position="30"/>
        <end position="103"/>
    </location>
</feature>
<evidence type="ECO:0000313" key="2">
    <source>
        <dbReference type="EMBL" id="CAG6606713.1"/>
    </source>
</evidence>
<evidence type="ECO:0000256" key="1">
    <source>
        <dbReference type="SAM" id="SignalP"/>
    </source>
</evidence>
<sequence length="103" mass="12002">MYLPCIATPRLRLVFLFFLSLDLIILVKTKCPHESFPTGSYAFCPLCLCWSLDLEVFIFHLCNNTTKEAVYNPFIPSSKKTISNFLSLLYQHYHHPRTQTNKT</sequence>
<accession>A0A8D8PMM6</accession>
<proteinExistence type="predicted"/>
<name>A0A8D8PMM6_9HEMI</name>
<organism evidence="2">
    <name type="scientific">Cacopsylla melanoneura</name>
    <dbReference type="NCBI Taxonomy" id="428564"/>
    <lineage>
        <taxon>Eukaryota</taxon>
        <taxon>Metazoa</taxon>
        <taxon>Ecdysozoa</taxon>
        <taxon>Arthropoda</taxon>
        <taxon>Hexapoda</taxon>
        <taxon>Insecta</taxon>
        <taxon>Pterygota</taxon>
        <taxon>Neoptera</taxon>
        <taxon>Paraneoptera</taxon>
        <taxon>Hemiptera</taxon>
        <taxon>Sternorrhyncha</taxon>
        <taxon>Psylloidea</taxon>
        <taxon>Psyllidae</taxon>
        <taxon>Psyllinae</taxon>
        <taxon>Cacopsylla</taxon>
    </lineage>
</organism>
<dbReference type="AlphaFoldDB" id="A0A8D8PMM6"/>
<protein>
    <recommendedName>
        <fullName evidence="3">Secreted protein</fullName>
    </recommendedName>
</protein>